<accession>X1EBI8</accession>
<evidence type="ECO:0008006" key="2">
    <source>
        <dbReference type="Google" id="ProtNLM"/>
    </source>
</evidence>
<evidence type="ECO:0000313" key="1">
    <source>
        <dbReference type="EMBL" id="GAH14489.1"/>
    </source>
</evidence>
<gene>
    <name evidence="1" type="ORF">S01H4_64880</name>
</gene>
<proteinExistence type="predicted"/>
<organism evidence="1">
    <name type="scientific">marine sediment metagenome</name>
    <dbReference type="NCBI Taxonomy" id="412755"/>
    <lineage>
        <taxon>unclassified sequences</taxon>
        <taxon>metagenomes</taxon>
        <taxon>ecological metagenomes</taxon>
    </lineage>
</organism>
<dbReference type="EMBL" id="BART01039491">
    <property type="protein sequence ID" value="GAH14489.1"/>
    <property type="molecule type" value="Genomic_DNA"/>
</dbReference>
<comment type="caution">
    <text evidence="1">The sequence shown here is derived from an EMBL/GenBank/DDBJ whole genome shotgun (WGS) entry which is preliminary data.</text>
</comment>
<feature type="non-terminal residue" evidence="1">
    <location>
        <position position="1"/>
    </location>
</feature>
<dbReference type="AlphaFoldDB" id="X1EBI8"/>
<protein>
    <recommendedName>
        <fullName evidence="2">TetR/AcrR family transcriptional regulator</fullName>
    </recommendedName>
</protein>
<reference evidence="1" key="1">
    <citation type="journal article" date="2014" name="Front. Microbiol.">
        <title>High frequency of phylogenetically diverse reductive dehalogenase-homologous genes in deep subseafloor sedimentary metagenomes.</title>
        <authorList>
            <person name="Kawai M."/>
            <person name="Futagami T."/>
            <person name="Toyoda A."/>
            <person name="Takaki Y."/>
            <person name="Nishi S."/>
            <person name="Hori S."/>
            <person name="Arai W."/>
            <person name="Tsubouchi T."/>
            <person name="Morono Y."/>
            <person name="Uchiyama I."/>
            <person name="Ito T."/>
            <person name="Fujiyama A."/>
            <person name="Inagaki F."/>
            <person name="Takami H."/>
        </authorList>
    </citation>
    <scope>NUCLEOTIDE SEQUENCE</scope>
    <source>
        <strain evidence="1">Expedition CK06-06</strain>
    </source>
</reference>
<sequence length="43" mass="4992">HSKAIFFALKGLEYPWTLNLPRKEIAKSVDVLIDILLKGIRKR</sequence>
<name>X1EBI8_9ZZZZ</name>